<evidence type="ECO:0000256" key="2">
    <source>
        <dbReference type="ARBA" id="ARBA00008585"/>
    </source>
</evidence>
<dbReference type="GO" id="GO:0051301">
    <property type="term" value="P:cell division"/>
    <property type="evidence" value="ECO:0007669"/>
    <property type="project" value="UniProtKB-KW"/>
</dbReference>
<keyword evidence="9" id="KW-1185">Reference proteome</keyword>
<keyword evidence="7" id="KW-0131">Cell cycle</keyword>
<dbReference type="OrthoDB" id="3358962at2759"/>
<feature type="non-terminal residue" evidence="8">
    <location>
        <position position="581"/>
    </location>
</feature>
<name>A0A4T0FGB9_9BASI</name>
<dbReference type="EMBL" id="SPNW01000085">
    <property type="protein sequence ID" value="TIA86274.1"/>
    <property type="molecule type" value="Genomic_DNA"/>
</dbReference>
<organism evidence="8 9">
    <name type="scientific">Wallemia hederae</name>
    <dbReference type="NCBI Taxonomy" id="1540922"/>
    <lineage>
        <taxon>Eukaryota</taxon>
        <taxon>Fungi</taxon>
        <taxon>Dikarya</taxon>
        <taxon>Basidiomycota</taxon>
        <taxon>Wallemiomycotina</taxon>
        <taxon>Wallemiomycetes</taxon>
        <taxon>Wallemiales</taxon>
        <taxon>Wallemiaceae</taxon>
        <taxon>Wallemia</taxon>
    </lineage>
</organism>
<dbReference type="GO" id="GO:0005634">
    <property type="term" value="C:nucleus"/>
    <property type="evidence" value="ECO:0007669"/>
    <property type="project" value="UniProtKB-SubCell"/>
</dbReference>
<keyword evidence="3" id="KW-0132">Cell division</keyword>
<comment type="caution">
    <text evidence="8">The sequence shown here is derived from an EMBL/GenBank/DDBJ whole genome shotgun (WGS) entry which is preliminary data.</text>
</comment>
<evidence type="ECO:0000256" key="4">
    <source>
        <dbReference type="ARBA" id="ARBA00022776"/>
    </source>
</evidence>
<evidence type="ECO:0000256" key="5">
    <source>
        <dbReference type="ARBA" id="ARBA00022829"/>
    </source>
</evidence>
<keyword evidence="4" id="KW-0498">Mitosis</keyword>
<dbReference type="PANTHER" id="PTHR21394">
    <property type="entry name" value="MAU2 CHROMATID COHESION FACTOR HOMOLOG"/>
    <property type="match status" value="1"/>
</dbReference>
<dbReference type="Pfam" id="PF10345">
    <property type="entry name" value="Cohesin_load"/>
    <property type="match status" value="2"/>
</dbReference>
<evidence type="ECO:0000313" key="8">
    <source>
        <dbReference type="EMBL" id="TIA86274.1"/>
    </source>
</evidence>
<protein>
    <submittedName>
        <fullName evidence="8">Uncharacterized protein</fullName>
    </submittedName>
</protein>
<accession>A0A4T0FGB9</accession>
<reference evidence="8 9" key="1">
    <citation type="submission" date="2019-03" db="EMBL/GenBank/DDBJ databases">
        <title>Sequencing 23 genomes of Wallemia ichthyophaga.</title>
        <authorList>
            <person name="Gostincar C."/>
        </authorList>
    </citation>
    <scope>NUCLEOTIDE SEQUENCE [LARGE SCALE GENOMIC DNA]</scope>
    <source>
        <strain evidence="8 9">EXF-5753</strain>
    </source>
</reference>
<sequence>MVQTSQHARLLALASGYINTCNDLVPHLYTQSHLVSQYQHCSYLAILSYKASLELPGLSPQQELISRLGLGQALYDYTTDISDAEHIVGRALSKASEDDSLADYLFRAYELHIRISSNKNVRFAQSLLKRAIKDAERKKRTDWFYQFNLAAAKCSSSPTTHLKAVIEAARRNHDTDVHLLALAELARSLAQGGDWKECSTCIKELEKMMSYVPLEHDVAAPQSNPDAMDENATAPSIRKEHGSRRYVLFIYLVVRSILSGRSTEAALANACLKEAKLLADDDSQQRVFEMAINGCTNTIAYQTPEQRQVNEYCYVLSCIIHRDPVGTMPFSLACAREGLAFITDASSDEAEHLESAEGREGTIDTNAELALRCSATQVHIMRREMEDARGQLSKMVTLARKRKTMKTWAPWLLMLEGFLLQASNEEEAARKYYEAVAMLCGRDADTFNTLFQATSSTAYDLQNDELAVAAQTATMVLDAGLNKADIEAVKVLVERTKRVQCSPQIHAVLKMVEGMLSKGTITRSKHLLTQSLTLSSKSQDNYIRAFLFALLHEVFSHSHEDQALQMIQTGYAISRKMGKVD</sequence>
<gene>
    <name evidence="8" type="ORF">E3P99_03732</name>
</gene>
<comment type="subcellular location">
    <subcellularLocation>
        <location evidence="1">Nucleus</location>
    </subcellularLocation>
</comment>
<evidence type="ECO:0000256" key="3">
    <source>
        <dbReference type="ARBA" id="ARBA00022618"/>
    </source>
</evidence>
<evidence type="ECO:0000256" key="1">
    <source>
        <dbReference type="ARBA" id="ARBA00004123"/>
    </source>
</evidence>
<dbReference type="GO" id="GO:0007064">
    <property type="term" value="P:mitotic sister chromatid cohesion"/>
    <property type="evidence" value="ECO:0007669"/>
    <property type="project" value="InterPro"/>
</dbReference>
<dbReference type="Proteomes" id="UP000310189">
    <property type="component" value="Unassembled WGS sequence"/>
</dbReference>
<dbReference type="InterPro" id="IPR019440">
    <property type="entry name" value="MAU2"/>
</dbReference>
<comment type="similarity">
    <text evidence="2">Belongs to the SCC4/mau-2 family.</text>
</comment>
<proteinExistence type="inferred from homology"/>
<dbReference type="AlphaFoldDB" id="A0A4T0FGB9"/>
<keyword evidence="5" id="KW-0159">Chromosome partition</keyword>
<evidence type="ECO:0000256" key="7">
    <source>
        <dbReference type="ARBA" id="ARBA00023306"/>
    </source>
</evidence>
<keyword evidence="6" id="KW-0539">Nucleus</keyword>
<dbReference type="GO" id="GO:0007059">
    <property type="term" value="P:chromosome segregation"/>
    <property type="evidence" value="ECO:0007669"/>
    <property type="project" value="UniProtKB-KW"/>
</dbReference>
<evidence type="ECO:0000256" key="6">
    <source>
        <dbReference type="ARBA" id="ARBA00023242"/>
    </source>
</evidence>
<evidence type="ECO:0000313" key="9">
    <source>
        <dbReference type="Proteomes" id="UP000310189"/>
    </source>
</evidence>